<dbReference type="EMBL" id="AVOT02019120">
    <property type="protein sequence ID" value="MBW0506493.1"/>
    <property type="molecule type" value="Genomic_DNA"/>
</dbReference>
<accession>A0A9Q3DRT7</accession>
<feature type="signal peptide" evidence="1">
    <location>
        <begin position="1"/>
        <end position="32"/>
    </location>
</feature>
<proteinExistence type="predicted"/>
<evidence type="ECO:0008006" key="4">
    <source>
        <dbReference type="Google" id="ProtNLM"/>
    </source>
</evidence>
<name>A0A9Q3DRT7_9BASI</name>
<evidence type="ECO:0000313" key="2">
    <source>
        <dbReference type="EMBL" id="MBW0506493.1"/>
    </source>
</evidence>
<dbReference type="Proteomes" id="UP000765509">
    <property type="component" value="Unassembled WGS sequence"/>
</dbReference>
<protein>
    <recommendedName>
        <fullName evidence="4">Secreted protein</fullName>
    </recommendedName>
</protein>
<reference evidence="2" key="1">
    <citation type="submission" date="2021-03" db="EMBL/GenBank/DDBJ databases">
        <title>Draft genome sequence of rust myrtle Austropuccinia psidii MF-1, a brazilian biotype.</title>
        <authorList>
            <person name="Quecine M.C."/>
            <person name="Pachon D.M.R."/>
            <person name="Bonatelli M.L."/>
            <person name="Correr F.H."/>
            <person name="Franceschini L.M."/>
            <person name="Leite T.F."/>
            <person name="Margarido G.R.A."/>
            <person name="Almeida C.A."/>
            <person name="Ferrarezi J.A."/>
            <person name="Labate C.A."/>
        </authorList>
    </citation>
    <scope>NUCLEOTIDE SEQUENCE</scope>
    <source>
        <strain evidence="2">MF-1</strain>
    </source>
</reference>
<evidence type="ECO:0000313" key="3">
    <source>
        <dbReference type="Proteomes" id="UP000765509"/>
    </source>
</evidence>
<sequence>MHLGKNIKNGLNLIQALQLLTLVPTWLRRCTGATAPGSTLRLLHKPPSAWPSTSFGIPTEWQLPTITHARISTKIGGIDSKLSSCSLAKTDSTHPFSTLCSRLRIRSTGIPERSDAYR</sequence>
<feature type="chain" id="PRO_5040384627" description="Secreted protein" evidence="1">
    <location>
        <begin position="33"/>
        <end position="118"/>
    </location>
</feature>
<gene>
    <name evidence="2" type="ORF">O181_046208</name>
</gene>
<dbReference type="AlphaFoldDB" id="A0A9Q3DRT7"/>
<keyword evidence="1" id="KW-0732">Signal</keyword>
<keyword evidence="3" id="KW-1185">Reference proteome</keyword>
<comment type="caution">
    <text evidence="2">The sequence shown here is derived from an EMBL/GenBank/DDBJ whole genome shotgun (WGS) entry which is preliminary data.</text>
</comment>
<organism evidence="2 3">
    <name type="scientific">Austropuccinia psidii MF-1</name>
    <dbReference type="NCBI Taxonomy" id="1389203"/>
    <lineage>
        <taxon>Eukaryota</taxon>
        <taxon>Fungi</taxon>
        <taxon>Dikarya</taxon>
        <taxon>Basidiomycota</taxon>
        <taxon>Pucciniomycotina</taxon>
        <taxon>Pucciniomycetes</taxon>
        <taxon>Pucciniales</taxon>
        <taxon>Sphaerophragmiaceae</taxon>
        <taxon>Austropuccinia</taxon>
    </lineage>
</organism>
<evidence type="ECO:0000256" key="1">
    <source>
        <dbReference type="SAM" id="SignalP"/>
    </source>
</evidence>